<reference evidence="2" key="1">
    <citation type="journal article" date="2023" name="G3 (Bethesda)">
        <title>Genome assembly and association tests identify interacting loci associated with vigor, precocity, and sex in interspecific pistachio rootstocks.</title>
        <authorList>
            <person name="Palmer W."/>
            <person name="Jacygrad E."/>
            <person name="Sagayaradj S."/>
            <person name="Cavanaugh K."/>
            <person name="Han R."/>
            <person name="Bertier L."/>
            <person name="Beede B."/>
            <person name="Kafkas S."/>
            <person name="Golino D."/>
            <person name="Preece J."/>
            <person name="Michelmore R."/>
        </authorList>
    </citation>
    <scope>NUCLEOTIDE SEQUENCE [LARGE SCALE GENOMIC DNA]</scope>
</reference>
<keyword evidence="2" id="KW-1185">Reference proteome</keyword>
<organism evidence="1 2">
    <name type="scientific">Pistacia atlantica</name>
    <dbReference type="NCBI Taxonomy" id="434234"/>
    <lineage>
        <taxon>Eukaryota</taxon>
        <taxon>Viridiplantae</taxon>
        <taxon>Streptophyta</taxon>
        <taxon>Embryophyta</taxon>
        <taxon>Tracheophyta</taxon>
        <taxon>Spermatophyta</taxon>
        <taxon>Magnoliopsida</taxon>
        <taxon>eudicotyledons</taxon>
        <taxon>Gunneridae</taxon>
        <taxon>Pentapetalae</taxon>
        <taxon>rosids</taxon>
        <taxon>malvids</taxon>
        <taxon>Sapindales</taxon>
        <taxon>Anacardiaceae</taxon>
        <taxon>Pistacia</taxon>
    </lineage>
</organism>
<dbReference type="Proteomes" id="UP001164250">
    <property type="component" value="Chromosome 13"/>
</dbReference>
<gene>
    <name evidence="1" type="ORF">Patl1_22680</name>
</gene>
<proteinExistence type="predicted"/>
<protein>
    <submittedName>
        <fullName evidence="1">Uncharacterized protein</fullName>
    </submittedName>
</protein>
<evidence type="ECO:0000313" key="1">
    <source>
        <dbReference type="EMBL" id="KAJ0078941.1"/>
    </source>
</evidence>
<comment type="caution">
    <text evidence="1">The sequence shown here is derived from an EMBL/GenBank/DDBJ whole genome shotgun (WGS) entry which is preliminary data.</text>
</comment>
<sequence length="266" mass="30775">MIEKGTGLCHSVTEANKSFRLKLTTDHIRWNSLKISPSQEFEDHILKKLDEASREVLDAWIPIEIHIIDTDIQETYRVKLVKKKSFWFEPLPDVKQKKKDKAGNEFYYSLEPFKHIVKRRNLSCDKEIGLCWSAAKPTIHEIREGNMESNVKSGSSASSGDPNPCPICLGPMVQDSYLDKCYHKFCYNCIIQWTKVVASKHSSLLSSVKCPLCKTENFSIIHGYDGTHFQRHYIGQNSGDRFIFSKAHKYRLQCYYTESGLKQRFI</sequence>
<dbReference type="EMBL" id="CM047909">
    <property type="protein sequence ID" value="KAJ0078941.1"/>
    <property type="molecule type" value="Genomic_DNA"/>
</dbReference>
<name>A0ACC0ZYC4_9ROSI</name>
<accession>A0ACC0ZYC4</accession>
<evidence type="ECO:0000313" key="2">
    <source>
        <dbReference type="Proteomes" id="UP001164250"/>
    </source>
</evidence>